<sequence length="33" mass="3566">MLHSSVVPGRGRQPSSWTRRDGCVGDEGATLPR</sequence>
<protein>
    <submittedName>
        <fullName evidence="2">Uncharacterized protein</fullName>
    </submittedName>
</protein>
<dbReference type="EMBL" id="GBRH01237433">
    <property type="protein sequence ID" value="JAD60462.1"/>
    <property type="molecule type" value="Transcribed_RNA"/>
</dbReference>
<feature type="region of interest" description="Disordered" evidence="1">
    <location>
        <begin position="1"/>
        <end position="33"/>
    </location>
</feature>
<accession>A0A0A9BMG0</accession>
<evidence type="ECO:0000313" key="2">
    <source>
        <dbReference type="EMBL" id="JAD60462.1"/>
    </source>
</evidence>
<dbReference type="AlphaFoldDB" id="A0A0A9BMG0"/>
<reference evidence="2" key="2">
    <citation type="journal article" date="2015" name="Data Brief">
        <title>Shoot transcriptome of the giant reed, Arundo donax.</title>
        <authorList>
            <person name="Barrero R.A."/>
            <person name="Guerrero F.D."/>
            <person name="Moolhuijzen P."/>
            <person name="Goolsby J.A."/>
            <person name="Tidwell J."/>
            <person name="Bellgard S.E."/>
            <person name="Bellgard M.I."/>
        </authorList>
    </citation>
    <scope>NUCLEOTIDE SEQUENCE</scope>
    <source>
        <tissue evidence="2">Shoot tissue taken approximately 20 cm above the soil surface</tissue>
    </source>
</reference>
<organism evidence="2">
    <name type="scientific">Arundo donax</name>
    <name type="common">Giant reed</name>
    <name type="synonym">Donax arundinaceus</name>
    <dbReference type="NCBI Taxonomy" id="35708"/>
    <lineage>
        <taxon>Eukaryota</taxon>
        <taxon>Viridiplantae</taxon>
        <taxon>Streptophyta</taxon>
        <taxon>Embryophyta</taxon>
        <taxon>Tracheophyta</taxon>
        <taxon>Spermatophyta</taxon>
        <taxon>Magnoliopsida</taxon>
        <taxon>Liliopsida</taxon>
        <taxon>Poales</taxon>
        <taxon>Poaceae</taxon>
        <taxon>PACMAD clade</taxon>
        <taxon>Arundinoideae</taxon>
        <taxon>Arundineae</taxon>
        <taxon>Arundo</taxon>
    </lineage>
</organism>
<reference evidence="2" key="1">
    <citation type="submission" date="2014-09" db="EMBL/GenBank/DDBJ databases">
        <authorList>
            <person name="Magalhaes I.L.F."/>
            <person name="Oliveira U."/>
            <person name="Santos F.R."/>
            <person name="Vidigal T.H.D.A."/>
            <person name="Brescovit A.D."/>
            <person name="Santos A.J."/>
        </authorList>
    </citation>
    <scope>NUCLEOTIDE SEQUENCE</scope>
    <source>
        <tissue evidence="2">Shoot tissue taken approximately 20 cm above the soil surface</tissue>
    </source>
</reference>
<proteinExistence type="predicted"/>
<evidence type="ECO:0000256" key="1">
    <source>
        <dbReference type="SAM" id="MobiDB-lite"/>
    </source>
</evidence>
<name>A0A0A9BMG0_ARUDO</name>